<dbReference type="Proteomes" id="UP000399805">
    <property type="component" value="Unassembled WGS sequence"/>
</dbReference>
<reference evidence="2 3" key="1">
    <citation type="submission" date="2019-09" db="EMBL/GenBank/DDBJ databases">
        <authorList>
            <person name="Leyn A S."/>
        </authorList>
    </citation>
    <scope>NUCLEOTIDE SEQUENCE [LARGE SCALE GENOMIC DNA]</scope>
    <source>
        <strain evidence="2">AA231_1</strain>
    </source>
</reference>
<feature type="region of interest" description="Disordered" evidence="1">
    <location>
        <begin position="1"/>
        <end position="39"/>
    </location>
</feature>
<protein>
    <submittedName>
        <fullName evidence="2">Uncharacterized protein</fullName>
    </submittedName>
</protein>
<dbReference type="AlphaFoldDB" id="A0A6I8M4I4"/>
<name>A0A6I8M4I4_9PSEU</name>
<feature type="compositionally biased region" description="Polar residues" evidence="1">
    <location>
        <begin position="30"/>
        <end position="39"/>
    </location>
</feature>
<proteinExistence type="predicted"/>
<gene>
    <name evidence="2" type="ORF">AA23TX_09643</name>
</gene>
<keyword evidence="3" id="KW-1185">Reference proteome</keyword>
<evidence type="ECO:0000313" key="3">
    <source>
        <dbReference type="Proteomes" id="UP000399805"/>
    </source>
</evidence>
<organism evidence="2 3">
    <name type="scientific">Amycolatopsis camponoti</name>
    <dbReference type="NCBI Taxonomy" id="2606593"/>
    <lineage>
        <taxon>Bacteria</taxon>
        <taxon>Bacillati</taxon>
        <taxon>Actinomycetota</taxon>
        <taxon>Actinomycetes</taxon>
        <taxon>Pseudonocardiales</taxon>
        <taxon>Pseudonocardiaceae</taxon>
        <taxon>Amycolatopsis</taxon>
    </lineage>
</organism>
<accession>A0A6I8M4I4</accession>
<evidence type="ECO:0000313" key="2">
    <source>
        <dbReference type="EMBL" id="VVJ24883.1"/>
    </source>
</evidence>
<sequence length="39" mass="4199">MRGDAGASPRNARSGRCPEWQRAWGDLVSAGSSPVSRRL</sequence>
<evidence type="ECO:0000256" key="1">
    <source>
        <dbReference type="SAM" id="MobiDB-lite"/>
    </source>
</evidence>
<dbReference type="EMBL" id="CABVGP010000004">
    <property type="protein sequence ID" value="VVJ24883.1"/>
    <property type="molecule type" value="Genomic_DNA"/>
</dbReference>